<dbReference type="Gene3D" id="3.40.50.10890">
    <property type="match status" value="1"/>
</dbReference>
<proteinExistence type="predicted"/>
<evidence type="ECO:0000259" key="2">
    <source>
        <dbReference type="SMART" id="SM00849"/>
    </source>
</evidence>
<dbReference type="Pfam" id="PF00753">
    <property type="entry name" value="Lactamase_B"/>
    <property type="match status" value="1"/>
</dbReference>
<dbReference type="SUPFAM" id="SSF56281">
    <property type="entry name" value="Metallo-hydrolase/oxidoreductase"/>
    <property type="match status" value="1"/>
</dbReference>
<dbReference type="InterPro" id="IPR022712">
    <property type="entry name" value="Beta_Casp"/>
</dbReference>
<protein>
    <submittedName>
        <fullName evidence="4">MBL fold metallo-hydrolase</fullName>
    </submittedName>
</protein>
<gene>
    <name evidence="4" type="ORF">GCM10011494_35750</name>
</gene>
<dbReference type="SMART" id="SM00849">
    <property type="entry name" value="Lactamase_B"/>
    <property type="match status" value="1"/>
</dbReference>
<name>A0A916TV43_9SPHN</name>
<evidence type="ECO:0000313" key="5">
    <source>
        <dbReference type="Proteomes" id="UP000608154"/>
    </source>
</evidence>
<dbReference type="InterPro" id="IPR001279">
    <property type="entry name" value="Metallo-B-lactamas"/>
</dbReference>
<comment type="caution">
    <text evidence="4">The sequence shown here is derived from an EMBL/GenBank/DDBJ whole genome shotgun (WGS) entry which is preliminary data.</text>
</comment>
<dbReference type="CDD" id="cd16295">
    <property type="entry name" value="TTHA0252-CPSF-like_MBL-fold"/>
    <property type="match status" value="1"/>
</dbReference>
<evidence type="ECO:0000313" key="4">
    <source>
        <dbReference type="EMBL" id="GGC13735.1"/>
    </source>
</evidence>
<dbReference type="InterPro" id="IPR036866">
    <property type="entry name" value="RibonucZ/Hydroxyglut_hydro"/>
</dbReference>
<evidence type="ECO:0000256" key="1">
    <source>
        <dbReference type="ARBA" id="ARBA00022801"/>
    </source>
</evidence>
<feature type="domain" description="Metallo-beta-lactamase" evidence="2">
    <location>
        <begin position="17"/>
        <end position="239"/>
    </location>
</feature>
<dbReference type="Pfam" id="PF10996">
    <property type="entry name" value="Beta-Casp"/>
    <property type="match status" value="1"/>
</dbReference>
<organism evidence="4 5">
    <name type="scientific">Novosphingobium endophyticum</name>
    <dbReference type="NCBI Taxonomy" id="1955250"/>
    <lineage>
        <taxon>Bacteria</taxon>
        <taxon>Pseudomonadati</taxon>
        <taxon>Pseudomonadota</taxon>
        <taxon>Alphaproteobacteria</taxon>
        <taxon>Sphingomonadales</taxon>
        <taxon>Sphingomonadaceae</taxon>
        <taxon>Novosphingobium</taxon>
    </lineage>
</organism>
<dbReference type="AlphaFoldDB" id="A0A916TV43"/>
<dbReference type="GO" id="GO:0004521">
    <property type="term" value="F:RNA endonuclease activity"/>
    <property type="evidence" value="ECO:0007669"/>
    <property type="project" value="TreeGrafter"/>
</dbReference>
<dbReference type="GO" id="GO:0016787">
    <property type="term" value="F:hydrolase activity"/>
    <property type="evidence" value="ECO:0007669"/>
    <property type="project" value="UniProtKB-KW"/>
</dbReference>
<dbReference type="EMBL" id="BMHK01000039">
    <property type="protein sequence ID" value="GGC13735.1"/>
    <property type="molecule type" value="Genomic_DNA"/>
</dbReference>
<reference evidence="4" key="1">
    <citation type="journal article" date="2014" name="Int. J. Syst. Evol. Microbiol.">
        <title>Complete genome sequence of Corynebacterium casei LMG S-19264T (=DSM 44701T), isolated from a smear-ripened cheese.</title>
        <authorList>
            <consortium name="US DOE Joint Genome Institute (JGI-PGF)"/>
            <person name="Walter F."/>
            <person name="Albersmeier A."/>
            <person name="Kalinowski J."/>
            <person name="Ruckert C."/>
        </authorList>
    </citation>
    <scope>NUCLEOTIDE SEQUENCE</scope>
    <source>
        <strain evidence="4">CGMCC 1.15095</strain>
    </source>
</reference>
<feature type="domain" description="Beta-Casp" evidence="3">
    <location>
        <begin position="255"/>
        <end position="373"/>
    </location>
</feature>
<keyword evidence="1" id="KW-0378">Hydrolase</keyword>
<dbReference type="PANTHER" id="PTHR11203:SF37">
    <property type="entry name" value="INTEGRATOR COMPLEX SUBUNIT 11"/>
    <property type="match status" value="1"/>
</dbReference>
<dbReference type="Proteomes" id="UP000608154">
    <property type="component" value="Unassembled WGS sequence"/>
</dbReference>
<keyword evidence="5" id="KW-1185">Reference proteome</keyword>
<reference evidence="4" key="2">
    <citation type="submission" date="2020-09" db="EMBL/GenBank/DDBJ databases">
        <authorList>
            <person name="Sun Q."/>
            <person name="Zhou Y."/>
        </authorList>
    </citation>
    <scope>NUCLEOTIDE SEQUENCE</scope>
    <source>
        <strain evidence="4">CGMCC 1.15095</strain>
    </source>
</reference>
<evidence type="ECO:0000259" key="3">
    <source>
        <dbReference type="SMART" id="SM01027"/>
    </source>
</evidence>
<dbReference type="Pfam" id="PF07521">
    <property type="entry name" value="RMMBL"/>
    <property type="match status" value="1"/>
</dbReference>
<dbReference type="SMART" id="SM01027">
    <property type="entry name" value="Beta-Casp"/>
    <property type="match status" value="1"/>
</dbReference>
<dbReference type="InterPro" id="IPR050698">
    <property type="entry name" value="MBL"/>
</dbReference>
<sequence length="539" mass="59424">MTAHATITFHGAAGTVTGSCMEVRVGGHGILIDCGLFQGTRTIETLNREPFTFDVGTLSAVILTHAHIDHSGLLPKLVAAGYSGPIFCTSATRDLLYHMLPDAGRIQENEAERRNRRADRADETAIEPIYTEADALATFEQAHAIGLRQWFEPAPGFKARLWNAGHILGSTSVELEVAGIRMLFSGDLGPDYKAFHPDPQAPSGFDHVICESTYGDRVREDITIEQRRTLLEAEINAALTRGGNLLIPVFALERTQELLLDIASLINSGRLPHPRVFIDSPLASRATEVFAKHAHDLEDMDSGEVFGHPSFHYVASAAESMRLNQMSGAIIMAASGMCEAGRIRHHLRHNLGRRQSTILFVGFQAAGSLGRTILDGANRVRISGHDVAVRAQVRRIDSYSAHADQEDLLRWINARKPIEGSLFLTHGESGSTEALRRLTQAADLAQSIILPRIGECYALPKGAPARRIKTGRIDVQEAVTRDWQNDYADFATRLKRELGEIQSASARREALARMSAVLQSFRERRTARDSQPRRKADRK</sequence>
<dbReference type="Gene3D" id="3.60.15.10">
    <property type="entry name" value="Ribonuclease Z/Hydroxyacylglutathione hydrolase-like"/>
    <property type="match status" value="1"/>
</dbReference>
<dbReference type="InterPro" id="IPR011108">
    <property type="entry name" value="RMMBL"/>
</dbReference>
<accession>A0A916TV43</accession>
<dbReference type="PANTHER" id="PTHR11203">
    <property type="entry name" value="CLEAVAGE AND POLYADENYLATION SPECIFICITY FACTOR FAMILY MEMBER"/>
    <property type="match status" value="1"/>
</dbReference>